<feature type="region of interest" description="Disordered" evidence="1">
    <location>
        <begin position="28"/>
        <end position="84"/>
    </location>
</feature>
<dbReference type="AlphaFoldDB" id="A0A8H7ITI2"/>
<name>A0A8H7ITI2_9PLEO</name>
<evidence type="ECO:0000313" key="3">
    <source>
        <dbReference type="Proteomes" id="UP000651452"/>
    </source>
</evidence>
<feature type="compositionally biased region" description="Basic residues" evidence="1">
    <location>
        <begin position="55"/>
        <end position="67"/>
    </location>
</feature>
<accession>A0A8H7ITI2</accession>
<organism evidence="2 3">
    <name type="scientific">Ascochyta lentis</name>
    <dbReference type="NCBI Taxonomy" id="205686"/>
    <lineage>
        <taxon>Eukaryota</taxon>
        <taxon>Fungi</taxon>
        <taxon>Dikarya</taxon>
        <taxon>Ascomycota</taxon>
        <taxon>Pezizomycotina</taxon>
        <taxon>Dothideomycetes</taxon>
        <taxon>Pleosporomycetidae</taxon>
        <taxon>Pleosporales</taxon>
        <taxon>Pleosporineae</taxon>
        <taxon>Didymellaceae</taxon>
        <taxon>Ascochyta</taxon>
    </lineage>
</organism>
<evidence type="ECO:0000256" key="1">
    <source>
        <dbReference type="SAM" id="MobiDB-lite"/>
    </source>
</evidence>
<evidence type="ECO:0000313" key="2">
    <source>
        <dbReference type="EMBL" id="KAF9690629.1"/>
    </source>
</evidence>
<dbReference type="Proteomes" id="UP000651452">
    <property type="component" value="Unassembled WGS sequence"/>
</dbReference>
<proteinExistence type="predicted"/>
<gene>
    <name evidence="2" type="ORF">EKO04_011403</name>
</gene>
<keyword evidence="3" id="KW-1185">Reference proteome</keyword>
<sequence>MGPKRKSVRLDPVVEGEVEYALNSCNTQSEKDCEYKGQPSSESDSYELKVDKGKRSPRTKNPGKKQRQIISKSKSSTNAPATPKPAADVLMKSYQGWPSMSSARNSVAATLPPERRRAPKPVDAHDAPPSYITPILRWVPTQDTEILNRWFAARSHIQVITLVPVTKPVKRDMRVKPLRELDPLPGRDFKFEVEVATIPVT</sequence>
<comment type="caution">
    <text evidence="2">The sequence shown here is derived from an EMBL/GenBank/DDBJ whole genome shotgun (WGS) entry which is preliminary data.</text>
</comment>
<reference evidence="2" key="2">
    <citation type="submission" date="2020-09" db="EMBL/GenBank/DDBJ databases">
        <title>Reference genome assembly for Australian Ascochyta lentis isolate Al4.</title>
        <authorList>
            <person name="Lee R.C."/>
            <person name="Farfan-Caceres L.M."/>
            <person name="Debler J.W."/>
            <person name="Williams A.H."/>
            <person name="Henares B.M."/>
        </authorList>
    </citation>
    <scope>NUCLEOTIDE SEQUENCE</scope>
    <source>
        <strain evidence="2">Al4</strain>
    </source>
</reference>
<protein>
    <submittedName>
        <fullName evidence="2">Uncharacterized protein</fullName>
    </submittedName>
</protein>
<reference evidence="2" key="1">
    <citation type="submission" date="2018-12" db="EMBL/GenBank/DDBJ databases">
        <authorList>
            <person name="Syme R.A."/>
            <person name="Farfan-Caceres L."/>
            <person name="Lichtenzveig J."/>
        </authorList>
    </citation>
    <scope>NUCLEOTIDE SEQUENCE</scope>
    <source>
        <strain evidence="2">Al4</strain>
    </source>
</reference>
<dbReference type="EMBL" id="RZGK01000023">
    <property type="protein sequence ID" value="KAF9690629.1"/>
    <property type="molecule type" value="Genomic_DNA"/>
</dbReference>